<organism evidence="3 4">
    <name type="scientific">Cohnella suwonensis</name>
    <dbReference type="NCBI Taxonomy" id="696072"/>
    <lineage>
        <taxon>Bacteria</taxon>
        <taxon>Bacillati</taxon>
        <taxon>Bacillota</taxon>
        <taxon>Bacilli</taxon>
        <taxon>Bacillales</taxon>
        <taxon>Paenibacillaceae</taxon>
        <taxon>Cohnella</taxon>
    </lineage>
</organism>
<dbReference type="Gene3D" id="3.30.70.1060">
    <property type="entry name" value="Dimeric alpha+beta barrel"/>
    <property type="match status" value="1"/>
</dbReference>
<dbReference type="InterPro" id="IPR005545">
    <property type="entry name" value="YCII"/>
</dbReference>
<sequence>MRFLLLVKASGHSEAGLKPSATIEEAMNAFRERLAGAGVLVASDELETSASGVRISYPKAGEGPVVTVGPFPARERGMVAGYTVIDVGTQEEAIEWAMRMPDPNGYGEGNIELRQIKTKTGGY</sequence>
<evidence type="ECO:0000259" key="2">
    <source>
        <dbReference type="Pfam" id="PF03795"/>
    </source>
</evidence>
<evidence type="ECO:0000313" key="3">
    <source>
        <dbReference type="EMBL" id="MFC5471105.1"/>
    </source>
</evidence>
<dbReference type="PANTHER" id="PTHR35174">
    <property type="entry name" value="BLL7171 PROTEIN-RELATED"/>
    <property type="match status" value="1"/>
</dbReference>
<comment type="similarity">
    <text evidence="1">Belongs to the YciI family.</text>
</comment>
<evidence type="ECO:0000313" key="4">
    <source>
        <dbReference type="Proteomes" id="UP001596105"/>
    </source>
</evidence>
<gene>
    <name evidence="3" type="ORF">ACFPPD_20655</name>
</gene>
<dbReference type="EMBL" id="JBHSMH010000090">
    <property type="protein sequence ID" value="MFC5471105.1"/>
    <property type="molecule type" value="Genomic_DNA"/>
</dbReference>
<keyword evidence="4" id="KW-1185">Reference proteome</keyword>
<dbReference type="Pfam" id="PF03795">
    <property type="entry name" value="YCII"/>
    <property type="match status" value="1"/>
</dbReference>
<dbReference type="Proteomes" id="UP001596105">
    <property type="component" value="Unassembled WGS sequence"/>
</dbReference>
<reference evidence="4" key="1">
    <citation type="journal article" date="2019" name="Int. J. Syst. Evol. Microbiol.">
        <title>The Global Catalogue of Microorganisms (GCM) 10K type strain sequencing project: providing services to taxonomists for standard genome sequencing and annotation.</title>
        <authorList>
            <consortium name="The Broad Institute Genomics Platform"/>
            <consortium name="The Broad Institute Genome Sequencing Center for Infectious Disease"/>
            <person name="Wu L."/>
            <person name="Ma J."/>
        </authorList>
    </citation>
    <scope>NUCLEOTIDE SEQUENCE [LARGE SCALE GENOMIC DNA]</scope>
    <source>
        <strain evidence="4">CCUG 57113</strain>
    </source>
</reference>
<dbReference type="SUPFAM" id="SSF54909">
    <property type="entry name" value="Dimeric alpha+beta barrel"/>
    <property type="match status" value="1"/>
</dbReference>
<proteinExistence type="inferred from homology"/>
<comment type="caution">
    <text evidence="3">The sequence shown here is derived from an EMBL/GenBank/DDBJ whole genome shotgun (WGS) entry which is preliminary data.</text>
</comment>
<accession>A0ABW0LZ72</accession>
<protein>
    <submittedName>
        <fullName evidence="3">YciI family protein</fullName>
    </submittedName>
</protein>
<name>A0ABW0LZ72_9BACL</name>
<dbReference type="InterPro" id="IPR011008">
    <property type="entry name" value="Dimeric_a/b-barrel"/>
</dbReference>
<feature type="domain" description="YCII-related" evidence="2">
    <location>
        <begin position="1"/>
        <end position="116"/>
    </location>
</feature>
<dbReference type="PANTHER" id="PTHR35174:SF4">
    <property type="entry name" value="BLL7163 PROTEIN"/>
    <property type="match status" value="1"/>
</dbReference>
<dbReference type="RefSeq" id="WP_209746063.1">
    <property type="nucleotide sequence ID" value="NZ_JBHSMH010000090.1"/>
</dbReference>
<evidence type="ECO:0000256" key="1">
    <source>
        <dbReference type="ARBA" id="ARBA00007689"/>
    </source>
</evidence>